<comment type="caution">
    <text evidence="9">The sequence shown here is derived from an EMBL/GenBank/DDBJ whole genome shotgun (WGS) entry which is preliminary data.</text>
</comment>
<keyword evidence="10" id="KW-1185">Reference proteome</keyword>
<protein>
    <submittedName>
        <fullName evidence="9">Uncharacterized protein</fullName>
    </submittedName>
</protein>
<dbReference type="PROSITE" id="PS50137">
    <property type="entry name" value="DS_RBD"/>
    <property type="match status" value="2"/>
</dbReference>
<dbReference type="GO" id="GO:0034475">
    <property type="term" value="P:U4 snRNA 3'-end processing"/>
    <property type="evidence" value="ECO:0007669"/>
    <property type="project" value="TreeGrafter"/>
</dbReference>
<name>A0AAV5RX49_MAUHU</name>
<feature type="region of interest" description="Disordered" evidence="6">
    <location>
        <begin position="598"/>
        <end position="625"/>
    </location>
</feature>
<dbReference type="EMBL" id="BTGD01000005">
    <property type="protein sequence ID" value="GMM55692.1"/>
    <property type="molecule type" value="Genomic_DNA"/>
</dbReference>
<feature type="compositionally biased region" description="Polar residues" evidence="6">
    <location>
        <begin position="426"/>
        <end position="443"/>
    </location>
</feature>
<evidence type="ECO:0000313" key="10">
    <source>
        <dbReference type="Proteomes" id="UP001377567"/>
    </source>
</evidence>
<keyword evidence="1" id="KW-0540">Nuclease</keyword>
<dbReference type="GO" id="GO:0006369">
    <property type="term" value="P:termination of RNA polymerase II transcription"/>
    <property type="evidence" value="ECO:0007669"/>
    <property type="project" value="TreeGrafter"/>
</dbReference>
<feature type="domain" description="DRBM" evidence="7">
    <location>
        <begin position="267"/>
        <end position="332"/>
    </location>
</feature>
<evidence type="ECO:0000256" key="1">
    <source>
        <dbReference type="ARBA" id="ARBA00022722"/>
    </source>
</evidence>
<dbReference type="AlphaFoldDB" id="A0AAV5RX49"/>
<keyword evidence="2" id="KW-0255">Endonuclease</keyword>
<accession>A0AAV5RX49</accession>
<gene>
    <name evidence="9" type="ORF">DAKH74_023080</name>
</gene>
<dbReference type="Gene3D" id="1.20.1270.260">
    <property type="match status" value="1"/>
</dbReference>
<dbReference type="SMART" id="SM00535">
    <property type="entry name" value="RIBOc"/>
    <property type="match status" value="1"/>
</dbReference>
<evidence type="ECO:0000256" key="2">
    <source>
        <dbReference type="ARBA" id="ARBA00022759"/>
    </source>
</evidence>
<evidence type="ECO:0000259" key="8">
    <source>
        <dbReference type="PROSITE" id="PS50142"/>
    </source>
</evidence>
<dbReference type="InterPro" id="IPR000999">
    <property type="entry name" value="RNase_III_dom"/>
</dbReference>
<dbReference type="CDD" id="cd00593">
    <property type="entry name" value="RIBOc"/>
    <property type="match status" value="1"/>
</dbReference>
<feature type="region of interest" description="Disordered" evidence="6">
    <location>
        <begin position="392"/>
        <end position="467"/>
    </location>
</feature>
<dbReference type="Pfam" id="PF20860">
    <property type="entry name" value="Dicers_N"/>
    <property type="match status" value="1"/>
</dbReference>
<keyword evidence="4 5" id="KW-0694">RNA-binding</keyword>
<sequence>MDNEVYKNGNRSIDEASNIRNFYKVQVACAELQQCMKTLYECGVSNRELDEMATSASPVDVAIANSPAMRMAANLEDVRDPFDVLAMLEYFQFNPESNPVDDFIFYPVISDPKLENLAFIHRSYPNMDVKLSETEKTIMSNERLEFLGDSWLGAFVAHICYKKYPFADEGALSMMKSAIVNNGNLARLSEMLGFKERLKANIPKSKMKIKDKVSKHFADCVEAYIGALVVDRFGKDLQEIEDWIEALADEQFNSLGDEMLKKPLNRNAKGELAELFQFNTLNEKLVYEKLTDSSPFRVRAMLGPNVLAEGEGHNIREAEQRAAMAVLEDHALLQQYCPFELEDNIQQQQYTVEENSVEVNEEHETHIPADHATRSTHVDSETIVTHTVEEIFPEESHTEAPVPTPSQPKSTPAPAQPMNTPAIHQINPNVGNPQTTAAKSSVPKSVPINENNKENAPAAVSQNGKRDYDEISDITEEVMGRLSSMLSELVTSTVTEVTQRRKATRTADTTQEEGKPVNVQVTEGAVAGMTKTAVIPETKEPSTPTYTPADTHTTAAATAIPVAAPKATPAANPTTAPAPSASITSKYAKLPYTAPPFVPKSASKSSQPTPEPHIQPKPAAAPQAPANLTGEAVNNQAAQRLYAIMGSLKDFPEYSIYQEDDGMFHAVCMVKSSGQVLGEGMSRNKKNAKHAAAANALESSELKSLLG</sequence>
<evidence type="ECO:0000256" key="3">
    <source>
        <dbReference type="ARBA" id="ARBA00022801"/>
    </source>
</evidence>
<evidence type="ECO:0000256" key="4">
    <source>
        <dbReference type="ARBA" id="ARBA00022884"/>
    </source>
</evidence>
<dbReference type="GO" id="GO:0006364">
    <property type="term" value="P:rRNA processing"/>
    <property type="evidence" value="ECO:0007669"/>
    <property type="project" value="TreeGrafter"/>
</dbReference>
<dbReference type="SUPFAM" id="SSF69065">
    <property type="entry name" value="RNase III domain-like"/>
    <property type="match status" value="1"/>
</dbReference>
<dbReference type="InterPro" id="IPR048504">
    <property type="entry name" value="Dicers-like_N"/>
</dbReference>
<dbReference type="PANTHER" id="PTHR11207">
    <property type="entry name" value="RIBONUCLEASE III"/>
    <property type="match status" value="1"/>
</dbReference>
<feature type="domain" description="RNase III" evidence="8">
    <location>
        <begin position="109"/>
        <end position="233"/>
    </location>
</feature>
<dbReference type="GO" id="GO:0003723">
    <property type="term" value="F:RNA binding"/>
    <property type="evidence" value="ECO:0007669"/>
    <property type="project" value="UniProtKB-UniRule"/>
</dbReference>
<dbReference type="InterPro" id="IPR036389">
    <property type="entry name" value="RNase_III_sf"/>
</dbReference>
<reference evidence="9 10" key="1">
    <citation type="journal article" date="2023" name="Elife">
        <title>Identification of key yeast species and microbe-microbe interactions impacting larval growth of Drosophila in the wild.</title>
        <authorList>
            <person name="Mure A."/>
            <person name="Sugiura Y."/>
            <person name="Maeda R."/>
            <person name="Honda K."/>
            <person name="Sakurai N."/>
            <person name="Takahashi Y."/>
            <person name="Watada M."/>
            <person name="Katoh T."/>
            <person name="Gotoh A."/>
            <person name="Gotoh Y."/>
            <person name="Taniguchi I."/>
            <person name="Nakamura K."/>
            <person name="Hayashi T."/>
            <person name="Katayama T."/>
            <person name="Uemura T."/>
            <person name="Hattori Y."/>
        </authorList>
    </citation>
    <scope>NUCLEOTIDE SEQUENCE [LARGE SCALE GENOMIC DNA]</scope>
    <source>
        <strain evidence="9 10">KH-74</strain>
    </source>
</reference>
<feature type="compositionally biased region" description="Low complexity" evidence="6">
    <location>
        <begin position="616"/>
        <end position="625"/>
    </location>
</feature>
<dbReference type="PANTHER" id="PTHR11207:SF0">
    <property type="entry name" value="RIBONUCLEASE 3"/>
    <property type="match status" value="1"/>
</dbReference>
<dbReference type="GO" id="GO:0005654">
    <property type="term" value="C:nucleoplasm"/>
    <property type="evidence" value="ECO:0007669"/>
    <property type="project" value="TreeGrafter"/>
</dbReference>
<evidence type="ECO:0000259" key="7">
    <source>
        <dbReference type="PROSITE" id="PS50137"/>
    </source>
</evidence>
<dbReference type="Gene3D" id="1.10.1520.10">
    <property type="entry name" value="Ribonuclease III domain"/>
    <property type="match status" value="1"/>
</dbReference>
<dbReference type="InterPro" id="IPR048505">
    <property type="entry name" value="Dicers-like_N_sf"/>
</dbReference>
<dbReference type="Proteomes" id="UP001377567">
    <property type="component" value="Unassembled WGS sequence"/>
</dbReference>
<evidence type="ECO:0000256" key="5">
    <source>
        <dbReference type="PROSITE-ProRule" id="PRU00266"/>
    </source>
</evidence>
<feature type="domain" description="DRBM" evidence="7">
    <location>
        <begin position="636"/>
        <end position="702"/>
    </location>
</feature>
<evidence type="ECO:0000256" key="6">
    <source>
        <dbReference type="SAM" id="MobiDB-lite"/>
    </source>
</evidence>
<dbReference type="Pfam" id="PF00636">
    <property type="entry name" value="Ribonuclease_3"/>
    <property type="match status" value="1"/>
</dbReference>
<proteinExistence type="predicted"/>
<dbReference type="Pfam" id="PF00035">
    <property type="entry name" value="dsrm"/>
    <property type="match status" value="2"/>
</dbReference>
<keyword evidence="3" id="KW-0378">Hydrolase</keyword>
<dbReference type="GO" id="GO:0004525">
    <property type="term" value="F:ribonuclease III activity"/>
    <property type="evidence" value="ECO:0007669"/>
    <property type="project" value="InterPro"/>
</dbReference>
<dbReference type="InterPro" id="IPR014720">
    <property type="entry name" value="dsRBD_dom"/>
</dbReference>
<dbReference type="SUPFAM" id="SSF54768">
    <property type="entry name" value="dsRNA-binding domain-like"/>
    <property type="match status" value="2"/>
</dbReference>
<evidence type="ECO:0000313" key="9">
    <source>
        <dbReference type="EMBL" id="GMM55692.1"/>
    </source>
</evidence>
<dbReference type="Gene3D" id="3.30.160.20">
    <property type="match status" value="2"/>
</dbReference>
<dbReference type="PROSITE" id="PS00517">
    <property type="entry name" value="RNASE_3_1"/>
    <property type="match status" value="1"/>
</dbReference>
<dbReference type="PROSITE" id="PS50142">
    <property type="entry name" value="RNASE_3_2"/>
    <property type="match status" value="1"/>
</dbReference>
<organism evidence="9 10">
    <name type="scientific">Maudiozyma humilis</name>
    <name type="common">Sour dough yeast</name>
    <name type="synonym">Kazachstania humilis</name>
    <dbReference type="NCBI Taxonomy" id="51915"/>
    <lineage>
        <taxon>Eukaryota</taxon>
        <taxon>Fungi</taxon>
        <taxon>Dikarya</taxon>
        <taxon>Ascomycota</taxon>
        <taxon>Saccharomycotina</taxon>
        <taxon>Saccharomycetes</taxon>
        <taxon>Saccharomycetales</taxon>
        <taxon>Saccharomycetaceae</taxon>
        <taxon>Maudiozyma</taxon>
    </lineage>
</organism>
<dbReference type="SMART" id="SM00358">
    <property type="entry name" value="DSRM"/>
    <property type="match status" value="2"/>
</dbReference>